<organism evidence="1">
    <name type="scientific">Acerihabitans sp. KWT182</name>
    <dbReference type="NCBI Taxonomy" id="3157919"/>
    <lineage>
        <taxon>Bacteria</taxon>
        <taxon>Pseudomonadati</taxon>
        <taxon>Pseudomonadota</taxon>
        <taxon>Gammaproteobacteria</taxon>
        <taxon>Enterobacterales</taxon>
        <taxon>Pectobacteriaceae</taxon>
        <taxon>Acerihabitans</taxon>
    </lineage>
</organism>
<protein>
    <recommendedName>
        <fullName evidence="2">DUF1983 domain-containing protein</fullName>
    </recommendedName>
</protein>
<dbReference type="AlphaFoldDB" id="A0AAU7QD46"/>
<dbReference type="EMBL" id="CP157947">
    <property type="protein sequence ID" value="XBS71165.1"/>
    <property type="molecule type" value="Genomic_DNA"/>
</dbReference>
<gene>
    <name evidence="1" type="ORF">ABK905_09465</name>
</gene>
<proteinExistence type="predicted"/>
<evidence type="ECO:0008006" key="2">
    <source>
        <dbReference type="Google" id="ProtNLM"/>
    </source>
</evidence>
<sequence>MAWYKTGTVTIDNNIVVGVGTSWGKSIYGIGAGQILLVPGSGTVQIFEIASVDNDTQITLVAGPAAAITNSTYAILSFYGGSYADFGRQLSSFLAQYQELLGVWQQFLTGTEDINLTLPDGSVMVLKSLSEIESAAATAGEAAVWYEDNKAYLEQSGANATAAATSAASAQQSVDNIASALNGTLKSQNNLSEIAAGGDTAKAAARDNIGAIDGTGLLAIGNNLSEIAAAGTDAQASARENLGIQPADGALLAANRLSEIAAAGADAQGEARTNLGAQQAGTSLQTENNLSEIAAAGTDAQLSARNNLGITLDAGALLTVNNLSEIAAEGSSAQSSARANLGITASGNLGGELLGIQLITISGTYNLATGCNYIIAEMVGGGGLSGTCPATGTATRALSDMGSPGGYLKIYIPVAQLSTASTNQIIITIGAGGTLTGGANNGGNTTIDTNVAVAGGGAIGPNGVSFTNASGGFATCPQATVIRTTPVVSAAISSNILESKDYLTFEIFRPSLSIWSISATSYQLVSSGTVFSVGSNYRWPYTNFSFFPYVGTSGVLYGGGRSRILFEYSE</sequence>
<name>A0AAU7QD46_9GAMM</name>
<reference evidence="1" key="1">
    <citation type="submission" date="2024-06" db="EMBL/GenBank/DDBJ databases">
        <authorList>
            <person name="Coelho C."/>
            <person name="Bento M."/>
            <person name="Garcia E."/>
            <person name="Camelo A."/>
            <person name="Brandao I."/>
            <person name="Espirito Santo C."/>
            <person name="Trovao J."/>
            <person name="Verissimo A."/>
            <person name="Costa J."/>
            <person name="Tiago I."/>
        </authorList>
    </citation>
    <scope>NUCLEOTIDE SEQUENCE</scope>
    <source>
        <strain evidence="1">KWT182</strain>
    </source>
</reference>
<evidence type="ECO:0000313" key="1">
    <source>
        <dbReference type="EMBL" id="XBS71165.1"/>
    </source>
</evidence>
<accession>A0AAU7QD46</accession>